<reference evidence="1" key="1">
    <citation type="submission" date="2006-06" db="EMBL/GenBank/DDBJ databases">
        <title>Complete sequence of chromosome of Mycobacterium sp. MCS.</title>
        <authorList>
            <consortium name="US DOE Joint Genome Institute"/>
            <person name="Copeland A."/>
            <person name="Lucas S."/>
            <person name="Lapidus A."/>
            <person name="Barry K."/>
            <person name="Detter J.C."/>
            <person name="Glavina del Rio T."/>
            <person name="Hammon N."/>
            <person name="Israni S."/>
            <person name="Dalin E."/>
            <person name="Tice H."/>
            <person name="Pitluck S."/>
            <person name="Martinez M."/>
            <person name="Schmutz J."/>
            <person name="Larimer F."/>
            <person name="Land M."/>
            <person name="Hauser L."/>
            <person name="Kyrpides N."/>
            <person name="Kim E."/>
            <person name="Miller C.D."/>
            <person name="Hughes J.E."/>
            <person name="Anderson A.J."/>
            <person name="Sims R.C."/>
            <person name="Richardson P."/>
        </authorList>
    </citation>
    <scope>NUCLEOTIDE SEQUENCE [LARGE SCALE GENOMIC DNA]</scope>
    <source>
        <strain evidence="1">MCS</strain>
    </source>
</reference>
<dbReference type="KEGG" id="mmc:Mmcs_0688"/>
<gene>
    <name evidence="1" type="ordered locus">Mmcs_0688</name>
</gene>
<dbReference type="EMBL" id="CP000384">
    <property type="protein sequence ID" value="ABG06809.1"/>
    <property type="molecule type" value="Genomic_DNA"/>
</dbReference>
<sequence>MHTLDRTAPAFVEMAHTIVWASVATVDANSRPRSRVLHPIWEWDGTDLFGWIATVPSPVKRAHLHANPYVSVNYWTPTQDTCSADCLVEWYTDDETRTAVWQKFADGPEPVGYDPYVIPQWSGGPTSDEFAALRLTPYRLRVMPGTVMTQGAGEVLTWHGRLP</sequence>
<evidence type="ECO:0008006" key="2">
    <source>
        <dbReference type="Google" id="ProtNLM"/>
    </source>
</evidence>
<accession>A0A5Q5BF36</accession>
<organism evidence="1">
    <name type="scientific">Mycobacterium sp. (strain MCS)</name>
    <dbReference type="NCBI Taxonomy" id="164756"/>
    <lineage>
        <taxon>Bacteria</taxon>
        <taxon>Bacillati</taxon>
        <taxon>Actinomycetota</taxon>
        <taxon>Actinomycetes</taxon>
        <taxon>Mycobacteriales</taxon>
        <taxon>Mycobacteriaceae</taxon>
        <taxon>Mycobacterium</taxon>
    </lineage>
</organism>
<evidence type="ECO:0000313" key="1">
    <source>
        <dbReference type="EMBL" id="ABG06809.1"/>
    </source>
</evidence>
<protein>
    <recommendedName>
        <fullName evidence="2">Pyridoxamine 5'-phosphate oxidase family protein</fullName>
    </recommendedName>
</protein>
<dbReference type="SUPFAM" id="SSF50475">
    <property type="entry name" value="FMN-binding split barrel"/>
    <property type="match status" value="1"/>
</dbReference>
<dbReference type="Gene3D" id="2.30.110.10">
    <property type="entry name" value="Electron Transport, Fmn-binding Protein, Chain A"/>
    <property type="match status" value="1"/>
</dbReference>
<dbReference type="AlphaFoldDB" id="A0A5Q5BF36"/>
<proteinExistence type="predicted"/>
<name>A0A5Q5BF36_MYCSS</name>
<dbReference type="InterPro" id="IPR012349">
    <property type="entry name" value="Split_barrel_FMN-bd"/>
</dbReference>